<evidence type="ECO:0000313" key="1">
    <source>
        <dbReference type="EMBL" id="GJD93381.1"/>
    </source>
</evidence>
<organism evidence="1 2">
    <name type="scientific">Methylobacterium iners</name>
    <dbReference type="NCBI Taxonomy" id="418707"/>
    <lineage>
        <taxon>Bacteria</taxon>
        <taxon>Pseudomonadati</taxon>
        <taxon>Pseudomonadota</taxon>
        <taxon>Alphaproteobacteria</taxon>
        <taxon>Hyphomicrobiales</taxon>
        <taxon>Methylobacteriaceae</taxon>
        <taxon>Methylobacterium</taxon>
    </lineage>
</organism>
<reference evidence="1" key="2">
    <citation type="submission" date="2021-08" db="EMBL/GenBank/DDBJ databases">
        <authorList>
            <person name="Tani A."/>
            <person name="Ola A."/>
            <person name="Ogura Y."/>
            <person name="Katsura K."/>
            <person name="Hayashi T."/>
        </authorList>
    </citation>
    <scope>NUCLEOTIDE SEQUENCE</scope>
    <source>
        <strain evidence="1">DSM 19015</strain>
    </source>
</reference>
<dbReference type="RefSeq" id="WP_283206690.1">
    <property type="nucleotide sequence ID" value="NZ_BPQP01000008.1"/>
</dbReference>
<dbReference type="Proteomes" id="UP001055125">
    <property type="component" value="Unassembled WGS sequence"/>
</dbReference>
<proteinExistence type="predicted"/>
<name>A0ABQ4RRH8_9HYPH</name>
<keyword evidence="2" id="KW-1185">Reference proteome</keyword>
<protein>
    <submittedName>
        <fullName evidence="1">Uncharacterized protein</fullName>
    </submittedName>
</protein>
<evidence type="ECO:0000313" key="2">
    <source>
        <dbReference type="Proteomes" id="UP001055125"/>
    </source>
</evidence>
<sequence length="44" mass="4901">MSEAEFEEQLIELISKAQDSGLTDDTIVGAMELRIMALEEEAED</sequence>
<reference evidence="1" key="1">
    <citation type="journal article" date="2021" name="Front. Microbiol.">
        <title>Comprehensive Comparative Genomics and Phenotyping of Methylobacterium Species.</title>
        <authorList>
            <person name="Alessa O."/>
            <person name="Ogura Y."/>
            <person name="Fujitani Y."/>
            <person name="Takami H."/>
            <person name="Hayashi T."/>
            <person name="Sahin N."/>
            <person name="Tani A."/>
        </authorList>
    </citation>
    <scope>NUCLEOTIDE SEQUENCE</scope>
    <source>
        <strain evidence="1">DSM 19015</strain>
    </source>
</reference>
<gene>
    <name evidence="1" type="ORF">OCOJLMKI_0575</name>
</gene>
<comment type="caution">
    <text evidence="1">The sequence shown here is derived from an EMBL/GenBank/DDBJ whole genome shotgun (WGS) entry which is preliminary data.</text>
</comment>
<dbReference type="EMBL" id="BPQP01000008">
    <property type="protein sequence ID" value="GJD93381.1"/>
    <property type="molecule type" value="Genomic_DNA"/>
</dbReference>
<accession>A0ABQ4RRH8</accession>